<dbReference type="RefSeq" id="WP_110301234.1">
    <property type="nucleotide sequence ID" value="NZ_QICM01000035.1"/>
</dbReference>
<evidence type="ECO:0000313" key="1">
    <source>
        <dbReference type="EMBL" id="PXV62307.1"/>
    </source>
</evidence>
<proteinExistence type="predicted"/>
<evidence type="ECO:0000313" key="2">
    <source>
        <dbReference type="Proteomes" id="UP000247389"/>
    </source>
</evidence>
<name>A0A318E3U2_9FIRM</name>
<dbReference type="Proteomes" id="UP000247389">
    <property type="component" value="Unassembled WGS sequence"/>
</dbReference>
<protein>
    <submittedName>
        <fullName evidence="1">Uncharacterized protein</fullName>
    </submittedName>
</protein>
<sequence>MSKKIYTEAQLYDLLWNKAEEIERIPGARDLNSDPNLPNYQVFIDCFGEFRKSEKLKVLVMVFQELNRRNTCFCNDSCDCDPGECDKNVVDCKAKLDKIDVITYFGLFDTITF</sequence>
<gene>
    <name evidence="1" type="ORF">C8C78_13525</name>
</gene>
<accession>A0A318E3U2</accession>
<dbReference type="AlphaFoldDB" id="A0A318E3U2"/>
<reference evidence="1 2" key="1">
    <citation type="submission" date="2018-04" db="EMBL/GenBank/DDBJ databases">
        <title>Subsurface microbial communities from deep shales in Ohio and West Virginia, USA.</title>
        <authorList>
            <person name="Wrighton K."/>
        </authorList>
    </citation>
    <scope>NUCLEOTIDE SEQUENCE [LARGE SCALE GENOMIC DNA]</scope>
    <source>
        <strain evidence="1 2">MSL28</strain>
    </source>
</reference>
<comment type="caution">
    <text evidence="1">The sequence shown here is derived from an EMBL/GenBank/DDBJ whole genome shotgun (WGS) entry which is preliminary data.</text>
</comment>
<organism evidence="1 2">
    <name type="scientific">Halanaerobium congolense</name>
    <dbReference type="NCBI Taxonomy" id="54121"/>
    <lineage>
        <taxon>Bacteria</taxon>
        <taxon>Bacillati</taxon>
        <taxon>Bacillota</taxon>
        <taxon>Clostridia</taxon>
        <taxon>Halanaerobiales</taxon>
        <taxon>Halanaerobiaceae</taxon>
        <taxon>Halanaerobium</taxon>
    </lineage>
</organism>
<dbReference type="EMBL" id="QICM01000035">
    <property type="protein sequence ID" value="PXV62307.1"/>
    <property type="molecule type" value="Genomic_DNA"/>
</dbReference>